<reference evidence="6" key="2">
    <citation type="submission" date="2016-04" db="EMBL/GenBank/DDBJ databases">
        <title>First Complete Genome Sequence of a Subdivision 6 Acidobacterium.</title>
        <authorList>
            <person name="Huang S."/>
            <person name="Vieira S."/>
            <person name="Bunk B."/>
            <person name="Riedel T."/>
            <person name="Sproeer C."/>
            <person name="Overmann J."/>
        </authorList>
    </citation>
    <scope>NUCLEOTIDE SEQUENCE [LARGE SCALE GENOMIC DNA]</scope>
    <source>
        <strain evidence="6">DSM 100886 HEG_-6_39</strain>
    </source>
</reference>
<comment type="similarity">
    <text evidence="3">Belongs to the HAD-like hydrolase superfamily. CbbY/CbbZ/Gph/YieH family.</text>
</comment>
<sequence length="236" mass="25215">MPTLLLFDIDGTLITTGGAGYRAIKRAVEITMGVDHALEGIPVAGRTDSIILRDAMRAIDGRELTQDLLDRVRETYMGTLQAEIELVQGGPGVLPGVRELLARLAGDPAFQVALLTGNFSQTAEIKLSYFDLWREFAWGAFGEDAVERNDLLPVAIARYHARTGQDITAADIVIIGDTPNDVEVARAGGARSVCVTTGQFNREALLAAGADVVFHDLSDVDEVLRVLAGAGARVSP</sequence>
<dbReference type="OrthoDB" id="9792518at2"/>
<dbReference type="SFLD" id="SFLDS00003">
    <property type="entry name" value="Haloacid_Dehalogenase"/>
    <property type="match status" value="1"/>
</dbReference>
<dbReference type="Gene3D" id="1.10.150.240">
    <property type="entry name" value="Putative phosphatase, domain 2"/>
    <property type="match status" value="1"/>
</dbReference>
<dbReference type="EMBL" id="CP015136">
    <property type="protein sequence ID" value="AMY12530.1"/>
    <property type="molecule type" value="Genomic_DNA"/>
</dbReference>
<dbReference type="AlphaFoldDB" id="A0A143PWT4"/>
<dbReference type="SFLD" id="SFLDG01129">
    <property type="entry name" value="C1.5:_HAD__Beta-PGM__Phosphata"/>
    <property type="match status" value="1"/>
</dbReference>
<dbReference type="InterPro" id="IPR023214">
    <property type="entry name" value="HAD_sf"/>
</dbReference>
<dbReference type="KEGG" id="abac:LuPra_05807"/>
<dbReference type="STRING" id="1855912.LuPra_05807"/>
<dbReference type="PANTHER" id="PTHR43434:SF1">
    <property type="entry name" value="PHOSPHOGLYCOLATE PHOSPHATASE"/>
    <property type="match status" value="1"/>
</dbReference>
<evidence type="ECO:0000256" key="2">
    <source>
        <dbReference type="ARBA" id="ARBA00004818"/>
    </source>
</evidence>
<dbReference type="GO" id="GO:0008967">
    <property type="term" value="F:phosphoglycolate phosphatase activity"/>
    <property type="evidence" value="ECO:0007669"/>
    <property type="project" value="UniProtKB-EC"/>
</dbReference>
<gene>
    <name evidence="5" type="ORF">LuPra_05807</name>
</gene>
<organism evidence="5 6">
    <name type="scientific">Luteitalea pratensis</name>
    <dbReference type="NCBI Taxonomy" id="1855912"/>
    <lineage>
        <taxon>Bacteria</taxon>
        <taxon>Pseudomonadati</taxon>
        <taxon>Acidobacteriota</taxon>
        <taxon>Vicinamibacteria</taxon>
        <taxon>Vicinamibacterales</taxon>
        <taxon>Vicinamibacteraceae</taxon>
        <taxon>Luteitalea</taxon>
    </lineage>
</organism>
<proteinExistence type="inferred from homology"/>
<evidence type="ECO:0000256" key="4">
    <source>
        <dbReference type="ARBA" id="ARBA00013078"/>
    </source>
</evidence>
<comment type="catalytic activity">
    <reaction evidence="1">
        <text>2-phosphoglycolate + H2O = glycolate + phosphate</text>
        <dbReference type="Rhea" id="RHEA:14369"/>
        <dbReference type="ChEBI" id="CHEBI:15377"/>
        <dbReference type="ChEBI" id="CHEBI:29805"/>
        <dbReference type="ChEBI" id="CHEBI:43474"/>
        <dbReference type="ChEBI" id="CHEBI:58033"/>
        <dbReference type="EC" id="3.1.3.18"/>
    </reaction>
</comment>
<dbReference type="RefSeq" id="WP_110173978.1">
    <property type="nucleotide sequence ID" value="NZ_CP015136.1"/>
</dbReference>
<dbReference type="SUPFAM" id="SSF56784">
    <property type="entry name" value="HAD-like"/>
    <property type="match status" value="1"/>
</dbReference>
<dbReference type="GO" id="GO:0006281">
    <property type="term" value="P:DNA repair"/>
    <property type="evidence" value="ECO:0007669"/>
    <property type="project" value="TreeGrafter"/>
</dbReference>
<evidence type="ECO:0000256" key="3">
    <source>
        <dbReference type="ARBA" id="ARBA00006171"/>
    </source>
</evidence>
<evidence type="ECO:0000313" key="6">
    <source>
        <dbReference type="Proteomes" id="UP000076079"/>
    </source>
</evidence>
<keyword evidence="6" id="KW-1185">Reference proteome</keyword>
<reference evidence="5 6" key="1">
    <citation type="journal article" date="2016" name="Genome Announc.">
        <title>First Complete Genome Sequence of a Subdivision 6 Acidobacterium Strain.</title>
        <authorList>
            <person name="Huang S."/>
            <person name="Vieira S."/>
            <person name="Bunk B."/>
            <person name="Riedel T."/>
            <person name="Sproer C."/>
            <person name="Overmann J."/>
        </authorList>
    </citation>
    <scope>NUCLEOTIDE SEQUENCE [LARGE SCALE GENOMIC DNA]</scope>
    <source>
        <strain evidence="6">DSM 100886 HEG_-6_39</strain>
    </source>
</reference>
<dbReference type="InterPro" id="IPR050155">
    <property type="entry name" value="HAD-like_hydrolase_sf"/>
</dbReference>
<accession>A0A143PWT4</accession>
<evidence type="ECO:0000256" key="1">
    <source>
        <dbReference type="ARBA" id="ARBA00000830"/>
    </source>
</evidence>
<dbReference type="InterPro" id="IPR036412">
    <property type="entry name" value="HAD-like_sf"/>
</dbReference>
<dbReference type="PANTHER" id="PTHR43434">
    <property type="entry name" value="PHOSPHOGLYCOLATE PHOSPHATASE"/>
    <property type="match status" value="1"/>
</dbReference>
<evidence type="ECO:0000313" key="5">
    <source>
        <dbReference type="EMBL" id="AMY12530.1"/>
    </source>
</evidence>
<protein>
    <recommendedName>
        <fullName evidence="4">phosphoglycolate phosphatase</fullName>
        <ecNumber evidence="4">3.1.3.18</ecNumber>
    </recommendedName>
</protein>
<dbReference type="Gene3D" id="3.40.50.1000">
    <property type="entry name" value="HAD superfamily/HAD-like"/>
    <property type="match status" value="1"/>
</dbReference>
<name>A0A143PWT4_LUTPR</name>
<dbReference type="Proteomes" id="UP000076079">
    <property type="component" value="Chromosome"/>
</dbReference>
<comment type="pathway">
    <text evidence="2">Organic acid metabolism; glycolate biosynthesis; glycolate from 2-phosphoglycolate: step 1/1.</text>
</comment>
<dbReference type="Pfam" id="PF00702">
    <property type="entry name" value="Hydrolase"/>
    <property type="match status" value="1"/>
</dbReference>
<dbReference type="EC" id="3.1.3.18" evidence="4"/>
<dbReference type="InterPro" id="IPR023198">
    <property type="entry name" value="PGP-like_dom2"/>
</dbReference>